<evidence type="ECO:0000313" key="2">
    <source>
        <dbReference type="Proteomes" id="UP000218437"/>
    </source>
</evidence>
<organism evidence="1 2">
    <name type="scientific">Janthinobacterium svalbardensis</name>
    <dbReference type="NCBI Taxonomy" id="368607"/>
    <lineage>
        <taxon>Bacteria</taxon>
        <taxon>Pseudomonadati</taxon>
        <taxon>Pseudomonadota</taxon>
        <taxon>Betaproteobacteria</taxon>
        <taxon>Burkholderiales</taxon>
        <taxon>Oxalobacteraceae</taxon>
        <taxon>Janthinobacterium</taxon>
    </lineage>
</organism>
<dbReference type="InterPro" id="IPR029470">
    <property type="entry name" value="PDDEXK_4"/>
</dbReference>
<dbReference type="Pfam" id="PF14281">
    <property type="entry name" value="PDDEXK_4"/>
    <property type="match status" value="1"/>
</dbReference>
<dbReference type="EMBL" id="CP023422">
    <property type="protein sequence ID" value="ATD61889.1"/>
    <property type="molecule type" value="Genomic_DNA"/>
</dbReference>
<dbReference type="AlphaFoldDB" id="A0A290WYB5"/>
<sequence length="402" mass="45462">MQKHTDLLLLVALLRRSVPKTPRFNLFLALRGAGDEVRLHSRFIGALLDPENHVLGHELLINFLREIEVPIAGPDSFSLLGLRVQVEHMGIDLLITNADRQAVLIENKIFAGDQEKQLRRYHDELLARKFSPVFVRYLTIDGHAPAEDSLSGLDKELPDNGYQCISYAKHIRGWLESGERMATRDIPVRESISQYLAVINSLTGSDQEETYMNGLVETLLIGENMRLARDVRSAYTHGLVELQDRLWTDIEAALSDIDAQITEYPTTASLNVLAERKSLINNFYRPGARNNKHYGLYFSPPEFPLVSIGIEIESSLYSAVICDGLQQPAGYEQAKKMLADADIHGQHNAGAPFWRWSPGQYNLQDPDETTLAMLCDEKKRREFASTCAEDVIELWRVFVNSK</sequence>
<accession>A0A290WYB5</accession>
<dbReference type="Proteomes" id="UP000218437">
    <property type="component" value="Chromosome"/>
</dbReference>
<reference evidence="1 2" key="1">
    <citation type="submission" date="2017-09" db="EMBL/GenBank/DDBJ databases">
        <title>Complete genome sequence of Janthinobacterium svalbardensis PAMC 27463.</title>
        <authorList>
            <person name="Cho Y.-J."/>
            <person name="Cho A."/>
            <person name="Kim O.-S."/>
            <person name="Lee J.-I."/>
        </authorList>
    </citation>
    <scope>NUCLEOTIDE SEQUENCE [LARGE SCALE GENOMIC DNA]</scope>
    <source>
        <strain evidence="1 2">PAMC 27463</strain>
    </source>
</reference>
<dbReference type="RefSeq" id="WP_096235900.1">
    <property type="nucleotide sequence ID" value="NZ_CP023422.1"/>
</dbReference>
<keyword evidence="2" id="KW-1185">Reference proteome</keyword>
<evidence type="ECO:0000313" key="1">
    <source>
        <dbReference type="EMBL" id="ATD61889.1"/>
    </source>
</evidence>
<proteinExistence type="predicted"/>
<gene>
    <name evidence="1" type="ORF">CNX70_18255</name>
</gene>
<dbReference type="KEGG" id="jsv:CNX70_18255"/>
<name>A0A290WYB5_9BURK</name>
<evidence type="ECO:0008006" key="3">
    <source>
        <dbReference type="Google" id="ProtNLM"/>
    </source>
</evidence>
<protein>
    <recommendedName>
        <fullName evidence="3">PD-(D/E)XK nuclease superfamily protein</fullName>
    </recommendedName>
</protein>